<keyword evidence="1" id="KW-0472">Membrane</keyword>
<evidence type="ECO:0000313" key="2">
    <source>
        <dbReference type="EMBL" id="KYC38880.1"/>
    </source>
</evidence>
<proteinExistence type="predicted"/>
<feature type="transmembrane region" description="Helical" evidence="1">
    <location>
        <begin position="35"/>
        <end position="55"/>
    </location>
</feature>
<evidence type="ECO:0000256" key="1">
    <source>
        <dbReference type="SAM" id="Phobius"/>
    </source>
</evidence>
<organism evidence="2 3">
    <name type="scientific">Scytonema hofmannii PCC 7110</name>
    <dbReference type="NCBI Taxonomy" id="128403"/>
    <lineage>
        <taxon>Bacteria</taxon>
        <taxon>Bacillati</taxon>
        <taxon>Cyanobacteriota</taxon>
        <taxon>Cyanophyceae</taxon>
        <taxon>Nostocales</taxon>
        <taxon>Scytonemataceae</taxon>
        <taxon>Scytonema</taxon>
    </lineage>
</organism>
<sequence length="60" mass="6796">MHKSMNRLLIGFLLGIILCIPPIAFYLWHLSDVKVVLITYIVSVLIIQELVFSVIDAKGK</sequence>
<dbReference type="AlphaFoldDB" id="A0A139X2J3"/>
<dbReference type="STRING" id="128403.WA1_33240"/>
<keyword evidence="1" id="KW-0812">Transmembrane</keyword>
<comment type="caution">
    <text evidence="2">The sequence shown here is derived from an EMBL/GenBank/DDBJ whole genome shotgun (WGS) entry which is preliminary data.</text>
</comment>
<dbReference type="Proteomes" id="UP000076925">
    <property type="component" value="Unassembled WGS sequence"/>
</dbReference>
<accession>A0A139X2J3</accession>
<gene>
    <name evidence="2" type="ORF">WA1_33240</name>
</gene>
<keyword evidence="1" id="KW-1133">Transmembrane helix</keyword>
<name>A0A139X2J3_9CYAN</name>
<protein>
    <submittedName>
        <fullName evidence="2">Uncharacterized protein</fullName>
    </submittedName>
</protein>
<feature type="transmembrane region" description="Helical" evidence="1">
    <location>
        <begin position="7"/>
        <end position="29"/>
    </location>
</feature>
<dbReference type="EMBL" id="ANNX02000036">
    <property type="protein sequence ID" value="KYC38880.1"/>
    <property type="molecule type" value="Genomic_DNA"/>
</dbReference>
<keyword evidence="3" id="KW-1185">Reference proteome</keyword>
<evidence type="ECO:0000313" key="3">
    <source>
        <dbReference type="Proteomes" id="UP000076925"/>
    </source>
</evidence>
<reference evidence="2 3" key="1">
    <citation type="journal article" date="2013" name="Genome Biol. Evol.">
        <title>Genomes of Stigonematalean cyanobacteria (subsection V) and the evolution of oxygenic photosynthesis from prokaryotes to plastids.</title>
        <authorList>
            <person name="Dagan T."/>
            <person name="Roettger M."/>
            <person name="Stucken K."/>
            <person name="Landan G."/>
            <person name="Koch R."/>
            <person name="Major P."/>
            <person name="Gould S.B."/>
            <person name="Goremykin V.V."/>
            <person name="Rippka R."/>
            <person name="Tandeau de Marsac N."/>
            <person name="Gugger M."/>
            <person name="Lockhart P.J."/>
            <person name="Allen J.F."/>
            <person name="Brune I."/>
            <person name="Maus I."/>
            <person name="Puhler A."/>
            <person name="Martin W.F."/>
        </authorList>
    </citation>
    <scope>NUCLEOTIDE SEQUENCE [LARGE SCALE GENOMIC DNA]</scope>
    <source>
        <strain evidence="2 3">PCC 7110</strain>
    </source>
</reference>